<keyword evidence="4 10" id="KW-0138">CF(0)</keyword>
<comment type="similarity">
    <text evidence="2 10">Belongs to the ATPase g subunit family.</text>
</comment>
<dbReference type="GO" id="GO:0031966">
    <property type="term" value="C:mitochondrial membrane"/>
    <property type="evidence" value="ECO:0007669"/>
    <property type="project" value="UniProtKB-SubCell"/>
</dbReference>
<comment type="subcellular location">
    <subcellularLocation>
        <location evidence="1">Mitochondrion membrane</location>
    </subcellularLocation>
</comment>
<sequence>MATKPSLVAKISQQIPVLVELSKPKLRTFVRYAKVELTPPSPTEIPQIISGFTQLVKSGRSGKWRQLPVREAWLNTLVTIEVLCWFYVGEVIGRRHLIGYDV</sequence>
<dbReference type="PANTHER" id="PTHR12386">
    <property type="entry name" value="ATP SYNTHASE SUBUNIT"/>
    <property type="match status" value="1"/>
</dbReference>
<evidence type="ECO:0000256" key="2">
    <source>
        <dbReference type="ARBA" id="ARBA00005699"/>
    </source>
</evidence>
<keyword evidence="12" id="KW-1185">Reference proteome</keyword>
<dbReference type="EMBL" id="CAJPIZ010002170">
    <property type="protein sequence ID" value="CAG2104638.1"/>
    <property type="molecule type" value="Genomic_DNA"/>
</dbReference>
<dbReference type="Proteomes" id="UP000759131">
    <property type="component" value="Unassembled WGS sequence"/>
</dbReference>
<dbReference type="GO" id="GO:0045259">
    <property type="term" value="C:proton-transporting ATP synthase complex"/>
    <property type="evidence" value="ECO:0007669"/>
    <property type="project" value="UniProtKB-UniRule"/>
</dbReference>
<evidence type="ECO:0000256" key="4">
    <source>
        <dbReference type="ARBA" id="ARBA00022547"/>
    </source>
</evidence>
<evidence type="ECO:0000256" key="5">
    <source>
        <dbReference type="ARBA" id="ARBA00022781"/>
    </source>
</evidence>
<name>A0A7R9PXB6_9ACAR</name>
<keyword evidence="5 10" id="KW-0375">Hydrogen ion transport</keyword>
<evidence type="ECO:0000313" key="12">
    <source>
        <dbReference type="Proteomes" id="UP000759131"/>
    </source>
</evidence>
<evidence type="ECO:0000256" key="3">
    <source>
        <dbReference type="ARBA" id="ARBA00022448"/>
    </source>
</evidence>
<evidence type="ECO:0000256" key="6">
    <source>
        <dbReference type="ARBA" id="ARBA00023065"/>
    </source>
</evidence>
<evidence type="ECO:0000256" key="7">
    <source>
        <dbReference type="ARBA" id="ARBA00023128"/>
    </source>
</evidence>
<keyword evidence="7 10" id="KW-0496">Mitochondrion</keyword>
<dbReference type="AlphaFoldDB" id="A0A7R9PXB6"/>
<keyword evidence="8 10" id="KW-0472">Membrane</keyword>
<evidence type="ECO:0000256" key="10">
    <source>
        <dbReference type="PIRNR" id="PIRNR017835"/>
    </source>
</evidence>
<evidence type="ECO:0000256" key="8">
    <source>
        <dbReference type="ARBA" id="ARBA00023136"/>
    </source>
</evidence>
<evidence type="ECO:0000256" key="9">
    <source>
        <dbReference type="ARBA" id="ARBA00023310"/>
    </source>
</evidence>
<dbReference type="InterPro" id="IPR006808">
    <property type="entry name" value="ATP_synth_F0_gsu_mt"/>
</dbReference>
<proteinExistence type="inferred from homology"/>
<keyword evidence="6 10" id="KW-0406">Ion transport</keyword>
<organism evidence="11">
    <name type="scientific">Medioppia subpectinata</name>
    <dbReference type="NCBI Taxonomy" id="1979941"/>
    <lineage>
        <taxon>Eukaryota</taxon>
        <taxon>Metazoa</taxon>
        <taxon>Ecdysozoa</taxon>
        <taxon>Arthropoda</taxon>
        <taxon>Chelicerata</taxon>
        <taxon>Arachnida</taxon>
        <taxon>Acari</taxon>
        <taxon>Acariformes</taxon>
        <taxon>Sarcoptiformes</taxon>
        <taxon>Oribatida</taxon>
        <taxon>Brachypylina</taxon>
        <taxon>Oppioidea</taxon>
        <taxon>Oppiidae</taxon>
        <taxon>Medioppia</taxon>
    </lineage>
</organism>
<dbReference type="InterPro" id="IPR016702">
    <property type="entry name" value="ATP5MG_metazoa"/>
</dbReference>
<dbReference type="GO" id="GO:0015986">
    <property type="term" value="P:proton motive force-driven ATP synthesis"/>
    <property type="evidence" value="ECO:0007669"/>
    <property type="project" value="UniProtKB-UniRule"/>
</dbReference>
<keyword evidence="3 10" id="KW-0813">Transport</keyword>
<dbReference type="GO" id="GO:0015078">
    <property type="term" value="F:proton transmembrane transporter activity"/>
    <property type="evidence" value="ECO:0007669"/>
    <property type="project" value="UniProtKB-UniRule"/>
</dbReference>
<evidence type="ECO:0000256" key="1">
    <source>
        <dbReference type="ARBA" id="ARBA00004325"/>
    </source>
</evidence>
<accession>A0A7R9PXB6</accession>
<dbReference type="EMBL" id="OC856745">
    <property type="protein sequence ID" value="CAD7624208.1"/>
    <property type="molecule type" value="Genomic_DNA"/>
</dbReference>
<evidence type="ECO:0000313" key="11">
    <source>
        <dbReference type="EMBL" id="CAD7624208.1"/>
    </source>
</evidence>
<reference evidence="11" key="1">
    <citation type="submission" date="2020-11" db="EMBL/GenBank/DDBJ databases">
        <authorList>
            <person name="Tran Van P."/>
        </authorList>
    </citation>
    <scope>NUCLEOTIDE SEQUENCE</scope>
</reference>
<dbReference type="PIRSF" id="PIRSF017835">
    <property type="entry name" value="ATP-synth_g_mitoch_animal"/>
    <property type="match status" value="1"/>
</dbReference>
<keyword evidence="9 10" id="KW-0066">ATP synthesis</keyword>
<dbReference type="Pfam" id="PF04718">
    <property type="entry name" value="ATP-synt_G"/>
    <property type="match status" value="1"/>
</dbReference>
<gene>
    <name evidence="11" type="ORF">OSB1V03_LOCUS4654</name>
</gene>
<protein>
    <recommendedName>
        <fullName evidence="10">ATP synthase subunit g</fullName>
        <shortName evidence="10">ATPase subunit g</shortName>
    </recommendedName>
</protein>
<dbReference type="OrthoDB" id="437at2759"/>